<dbReference type="RefSeq" id="WP_207862348.1">
    <property type="nucleotide sequence ID" value="NZ_JAFREP010000035.1"/>
</dbReference>
<reference evidence="1" key="1">
    <citation type="submission" date="2021-03" db="EMBL/GenBank/DDBJ databases">
        <authorList>
            <person name="Wang G."/>
        </authorList>
    </citation>
    <scope>NUCLEOTIDE SEQUENCE</scope>
    <source>
        <strain evidence="1">KCTC 12899</strain>
    </source>
</reference>
<dbReference type="EMBL" id="JAFREP010000035">
    <property type="protein sequence ID" value="MBO1322375.1"/>
    <property type="molecule type" value="Genomic_DNA"/>
</dbReference>
<organism evidence="1 2">
    <name type="scientific">Acanthopleuribacter pedis</name>
    <dbReference type="NCBI Taxonomy" id="442870"/>
    <lineage>
        <taxon>Bacteria</taxon>
        <taxon>Pseudomonadati</taxon>
        <taxon>Acidobacteriota</taxon>
        <taxon>Holophagae</taxon>
        <taxon>Acanthopleuribacterales</taxon>
        <taxon>Acanthopleuribacteraceae</taxon>
        <taxon>Acanthopleuribacter</taxon>
    </lineage>
</organism>
<accession>A0A8J7QQL7</accession>
<evidence type="ECO:0000313" key="2">
    <source>
        <dbReference type="Proteomes" id="UP000664417"/>
    </source>
</evidence>
<evidence type="ECO:0008006" key="3">
    <source>
        <dbReference type="Google" id="ProtNLM"/>
    </source>
</evidence>
<name>A0A8J7QQL7_9BACT</name>
<proteinExistence type="predicted"/>
<dbReference type="AlphaFoldDB" id="A0A8J7QQL7"/>
<gene>
    <name evidence="1" type="ORF">J3U88_28135</name>
</gene>
<sequence>MMFFFMCFMTMILPGKTLSLKTNDLYMIYGVVPYHDHLLIPHMGPRGNHFHSYDKEGNWTYVFGQSGEGPDGFSIALMPSFNNRLSQWLILDLYRNQLKTFDTEGRLIATKSIPSGLHFAQEGKAIGTERGYVFLADAYADQWLLVETDFDMNIQRKAHKVFDDRVPYLDSQSYKGFLLETEAGYVVLESLVSGWTVYDKMLKEVEQVKTMLPHWRTPDVEVISKLRLDDFRMERHFELHSEIKFAQVIDQTLVLGIRSPGRSDYTYAGFKLNGSRVGELFHTAQELVGSTDHEAIFSDSDAEHMEITLVPLHDLLKTQGQE</sequence>
<dbReference type="Proteomes" id="UP000664417">
    <property type="component" value="Unassembled WGS sequence"/>
</dbReference>
<keyword evidence="2" id="KW-1185">Reference proteome</keyword>
<comment type="caution">
    <text evidence="1">The sequence shown here is derived from an EMBL/GenBank/DDBJ whole genome shotgun (WGS) entry which is preliminary data.</text>
</comment>
<protein>
    <recommendedName>
        <fullName evidence="3">6-bladed beta-propeller</fullName>
    </recommendedName>
</protein>
<evidence type="ECO:0000313" key="1">
    <source>
        <dbReference type="EMBL" id="MBO1322375.1"/>
    </source>
</evidence>